<evidence type="ECO:0000256" key="1">
    <source>
        <dbReference type="ARBA" id="ARBA00005054"/>
    </source>
</evidence>
<feature type="active site" description="Proton donor" evidence="6">
    <location>
        <position position="104"/>
    </location>
</feature>
<dbReference type="InterPro" id="IPR002376">
    <property type="entry name" value="Formyl_transf_N"/>
</dbReference>
<feature type="binding site" evidence="6">
    <location>
        <begin position="12"/>
        <end position="14"/>
    </location>
    <ligand>
        <name>N(1)-(5-phospho-beta-D-ribosyl)glycinamide</name>
        <dbReference type="ChEBI" id="CHEBI:143788"/>
    </ligand>
</feature>
<keyword evidence="2 6" id="KW-0808">Transferase</keyword>
<dbReference type="NCBIfam" id="TIGR00639">
    <property type="entry name" value="PurN"/>
    <property type="match status" value="1"/>
</dbReference>
<dbReference type="InterPro" id="IPR004607">
    <property type="entry name" value="GART"/>
</dbReference>
<name>A0A2U1FSM2_9PORP</name>
<dbReference type="GO" id="GO:0004644">
    <property type="term" value="F:phosphoribosylglycinamide formyltransferase activity"/>
    <property type="evidence" value="ECO:0007669"/>
    <property type="project" value="UniProtKB-UniRule"/>
</dbReference>
<dbReference type="SUPFAM" id="SSF53328">
    <property type="entry name" value="Formyltransferase"/>
    <property type="match status" value="1"/>
</dbReference>
<accession>A0A2U1FSM2</accession>
<comment type="catalytic activity">
    <reaction evidence="5 6">
        <text>N(1)-(5-phospho-beta-D-ribosyl)glycinamide + (6R)-10-formyltetrahydrofolate = N(2)-formyl-N(1)-(5-phospho-beta-D-ribosyl)glycinamide + (6S)-5,6,7,8-tetrahydrofolate + H(+)</text>
        <dbReference type="Rhea" id="RHEA:15053"/>
        <dbReference type="ChEBI" id="CHEBI:15378"/>
        <dbReference type="ChEBI" id="CHEBI:57453"/>
        <dbReference type="ChEBI" id="CHEBI:143788"/>
        <dbReference type="ChEBI" id="CHEBI:147286"/>
        <dbReference type="ChEBI" id="CHEBI:195366"/>
        <dbReference type="EC" id="2.1.2.2"/>
    </reaction>
</comment>
<dbReference type="Gene3D" id="3.40.50.170">
    <property type="entry name" value="Formyl transferase, N-terminal domain"/>
    <property type="match status" value="1"/>
</dbReference>
<dbReference type="InterPro" id="IPR001555">
    <property type="entry name" value="GART_AS"/>
</dbReference>
<dbReference type="GO" id="GO:0005829">
    <property type="term" value="C:cytosol"/>
    <property type="evidence" value="ECO:0007669"/>
    <property type="project" value="TreeGrafter"/>
</dbReference>
<comment type="caution">
    <text evidence="6">Lacks conserved residue(s) required for the propagation of feature annotation.</text>
</comment>
<dbReference type="EMBL" id="QEKY01000001">
    <property type="protein sequence ID" value="PVZ15174.1"/>
    <property type="molecule type" value="Genomic_DNA"/>
</dbReference>
<dbReference type="HAMAP" id="MF_01930">
    <property type="entry name" value="PurN"/>
    <property type="match status" value="1"/>
</dbReference>
<feature type="binding site" evidence="6">
    <location>
        <position position="59"/>
    </location>
    <ligand>
        <name>(6R)-10-formyltetrahydrofolate</name>
        <dbReference type="ChEBI" id="CHEBI:195366"/>
    </ligand>
</feature>
<evidence type="ECO:0000256" key="3">
    <source>
        <dbReference type="ARBA" id="ARBA00022755"/>
    </source>
</evidence>
<dbReference type="Proteomes" id="UP000245462">
    <property type="component" value="Unassembled WGS sequence"/>
</dbReference>
<comment type="caution">
    <text evidence="8">The sequence shown here is derived from an EMBL/GenBank/DDBJ whole genome shotgun (WGS) entry which is preliminary data.</text>
</comment>
<dbReference type="GeneID" id="94549809"/>
<feature type="binding site" evidence="6">
    <location>
        <position position="102"/>
    </location>
    <ligand>
        <name>(6R)-10-formyltetrahydrofolate</name>
        <dbReference type="ChEBI" id="CHEBI:195366"/>
    </ligand>
</feature>
<feature type="site" description="Raises pKa of active site His" evidence="6">
    <location>
        <position position="145"/>
    </location>
</feature>
<evidence type="ECO:0000256" key="6">
    <source>
        <dbReference type="HAMAP-Rule" id="MF_01930"/>
    </source>
</evidence>
<comment type="function">
    <text evidence="6">Catalyzes the transfer of a formyl group from 10-formyltetrahydrofolate to 5-phospho-ribosyl-glycinamide (GAR), producing 5-phospho-ribosyl-N-formylglycinamide (FGAR) and tetrahydrofolate.</text>
</comment>
<evidence type="ECO:0000256" key="5">
    <source>
        <dbReference type="ARBA" id="ARBA00047664"/>
    </source>
</evidence>
<dbReference type="InterPro" id="IPR036477">
    <property type="entry name" value="Formyl_transf_N_sf"/>
</dbReference>
<evidence type="ECO:0000256" key="2">
    <source>
        <dbReference type="ARBA" id="ARBA00022679"/>
    </source>
</evidence>
<evidence type="ECO:0000313" key="8">
    <source>
        <dbReference type="EMBL" id="PVZ15174.1"/>
    </source>
</evidence>
<dbReference type="CDD" id="cd08645">
    <property type="entry name" value="FMT_core_GART"/>
    <property type="match status" value="1"/>
</dbReference>
<reference evidence="8 9" key="1">
    <citation type="submission" date="2018-04" db="EMBL/GenBank/DDBJ databases">
        <title>Genomic Encyclopedia of Type Strains, Phase IV (KMG-IV): sequencing the most valuable type-strain genomes for metagenomic binning, comparative biology and taxonomic classification.</title>
        <authorList>
            <person name="Goeker M."/>
        </authorList>
    </citation>
    <scope>NUCLEOTIDE SEQUENCE [LARGE SCALE GENOMIC DNA]</scope>
    <source>
        <strain evidence="8 9">DSM 28520</strain>
    </source>
</reference>
<dbReference type="PANTHER" id="PTHR43369">
    <property type="entry name" value="PHOSPHORIBOSYLGLYCINAMIDE FORMYLTRANSFERASE"/>
    <property type="match status" value="1"/>
</dbReference>
<proteinExistence type="inferred from homology"/>
<dbReference type="GO" id="GO:0006189">
    <property type="term" value="P:'de novo' IMP biosynthetic process"/>
    <property type="evidence" value="ECO:0007669"/>
    <property type="project" value="UniProtKB-UniRule"/>
</dbReference>
<dbReference type="PANTHER" id="PTHR43369:SF2">
    <property type="entry name" value="PHOSPHORIBOSYLGLYCINAMIDE FORMYLTRANSFERASE"/>
    <property type="match status" value="1"/>
</dbReference>
<organism evidence="8 9">
    <name type="scientific">Porphyromonas loveana</name>
    <dbReference type="NCBI Taxonomy" id="1884669"/>
    <lineage>
        <taxon>Bacteria</taxon>
        <taxon>Pseudomonadati</taxon>
        <taxon>Bacteroidota</taxon>
        <taxon>Bacteroidia</taxon>
        <taxon>Bacteroidales</taxon>
        <taxon>Porphyromonadaceae</taxon>
        <taxon>Porphyromonas</taxon>
    </lineage>
</organism>
<dbReference type="OrthoDB" id="9806170at2"/>
<dbReference type="Pfam" id="PF00551">
    <property type="entry name" value="Formyl_trans_N"/>
    <property type="match status" value="1"/>
</dbReference>
<keyword evidence="9" id="KW-1185">Reference proteome</keyword>
<evidence type="ECO:0000313" key="9">
    <source>
        <dbReference type="Proteomes" id="UP000245462"/>
    </source>
</evidence>
<comment type="similarity">
    <text evidence="4 6">Belongs to the GART family.</text>
</comment>
<gene>
    <name evidence="6" type="primary">purN</name>
    <name evidence="8" type="ORF">C7382_101105</name>
</gene>
<comment type="pathway">
    <text evidence="1 6">Purine metabolism; IMP biosynthesis via de novo pathway; N(2)-formyl-N(1)-(5-phospho-D-ribosyl)glycinamide from N(1)-(5-phospho-D-ribosyl)glycinamide (10-formyl THF route): step 1/1.</text>
</comment>
<feature type="domain" description="Formyl transferase N-terminal" evidence="7">
    <location>
        <begin position="3"/>
        <end position="182"/>
    </location>
</feature>
<evidence type="ECO:0000256" key="4">
    <source>
        <dbReference type="ARBA" id="ARBA00038440"/>
    </source>
</evidence>
<dbReference type="UniPathway" id="UPA00074">
    <property type="reaction ID" value="UER00126"/>
</dbReference>
<keyword evidence="3 6" id="KW-0658">Purine biosynthesis</keyword>
<protein>
    <recommendedName>
        <fullName evidence="6">Phosphoribosylglycinamide formyltransferase</fullName>
        <ecNumber evidence="6">2.1.2.2</ecNumber>
    </recommendedName>
    <alternativeName>
        <fullName evidence="6">5'-phosphoribosylglycinamide transformylase</fullName>
    </alternativeName>
    <alternativeName>
        <fullName evidence="6">GAR transformylase</fullName>
        <shortName evidence="6">GART</shortName>
    </alternativeName>
</protein>
<evidence type="ECO:0000259" key="7">
    <source>
        <dbReference type="Pfam" id="PF00551"/>
    </source>
</evidence>
<dbReference type="EC" id="2.1.2.2" evidence="6"/>
<sequence>MRKVAVFASGSGSNAENLFHFFSKSGSACISAIISNHADAGVMTRAEQLGIPAYSFTRREMLDGAKPIGLLQELGVELIVLAGYMCFVTTPYLQAFPDRIVNIHPALLPKYGGQGMYGHHVHEAVIAAREQESGITIHLVDEQYDHGKILRQATCAVLPDDTPDTLAERIHALEYAHYPETVEEYLRQLPPRK</sequence>
<dbReference type="PROSITE" id="PS00373">
    <property type="entry name" value="GART"/>
    <property type="match status" value="1"/>
</dbReference>
<dbReference type="RefSeq" id="WP_116678360.1">
    <property type="nucleotide sequence ID" value="NZ_JBGXZY010000101.1"/>
</dbReference>
<dbReference type="AlphaFoldDB" id="A0A2U1FSM2"/>